<feature type="domain" description="NADP-dependent oxidoreductase" evidence="2">
    <location>
        <begin position="274"/>
        <end position="413"/>
    </location>
</feature>
<dbReference type="PANTHER" id="PTHR11732">
    <property type="entry name" value="ALDO/KETO REDUCTASE"/>
    <property type="match status" value="1"/>
</dbReference>
<comment type="caution">
    <text evidence="3">The sequence shown here is derived from an EMBL/GenBank/DDBJ whole genome shotgun (WGS) entry which is preliminary data.</text>
</comment>
<dbReference type="OrthoDB" id="434761at2759"/>
<dbReference type="Proteomes" id="UP000186817">
    <property type="component" value="Unassembled WGS sequence"/>
</dbReference>
<gene>
    <name evidence="3" type="ORF">AK812_SmicGene26060</name>
</gene>
<dbReference type="InterPro" id="IPR020471">
    <property type="entry name" value="AKR"/>
</dbReference>
<evidence type="ECO:0000313" key="4">
    <source>
        <dbReference type="Proteomes" id="UP000186817"/>
    </source>
</evidence>
<dbReference type="Gene3D" id="3.20.20.100">
    <property type="entry name" value="NADP-dependent oxidoreductase domain"/>
    <property type="match status" value="1"/>
</dbReference>
<accession>A0A1Q9DAM7</accession>
<dbReference type="PRINTS" id="PR00069">
    <property type="entry name" value="ALDKETRDTASE"/>
</dbReference>
<protein>
    <submittedName>
        <fullName evidence="3">Prostaglandin F synthase</fullName>
    </submittedName>
</protein>
<dbReference type="AlphaFoldDB" id="A0A1Q9DAM7"/>
<dbReference type="SUPFAM" id="SSF51430">
    <property type="entry name" value="NAD(P)-linked oxidoreductase"/>
    <property type="match status" value="1"/>
</dbReference>
<evidence type="ECO:0000259" key="2">
    <source>
        <dbReference type="Pfam" id="PF00248"/>
    </source>
</evidence>
<dbReference type="GO" id="GO:0016491">
    <property type="term" value="F:oxidoreductase activity"/>
    <property type="evidence" value="ECO:0007669"/>
    <property type="project" value="InterPro"/>
</dbReference>
<name>A0A1Q9DAM7_SYMMI</name>
<evidence type="ECO:0000313" key="3">
    <source>
        <dbReference type="EMBL" id="OLP92169.1"/>
    </source>
</evidence>
<dbReference type="EMBL" id="LSRX01000633">
    <property type="protein sequence ID" value="OLP92169.1"/>
    <property type="molecule type" value="Genomic_DNA"/>
</dbReference>
<dbReference type="InterPro" id="IPR023210">
    <property type="entry name" value="NADP_OxRdtase_dom"/>
</dbReference>
<proteinExistence type="predicted"/>
<feature type="compositionally biased region" description="Basic residues" evidence="1">
    <location>
        <begin position="262"/>
        <end position="274"/>
    </location>
</feature>
<dbReference type="PROSITE" id="PS00062">
    <property type="entry name" value="ALDOKETO_REDUCTASE_2"/>
    <property type="match status" value="1"/>
</dbReference>
<dbReference type="InterPro" id="IPR036812">
    <property type="entry name" value="NAD(P)_OxRdtase_dom_sf"/>
</dbReference>
<evidence type="ECO:0000256" key="1">
    <source>
        <dbReference type="SAM" id="MobiDB-lite"/>
    </source>
</evidence>
<organism evidence="3 4">
    <name type="scientific">Symbiodinium microadriaticum</name>
    <name type="common">Dinoflagellate</name>
    <name type="synonym">Zooxanthella microadriatica</name>
    <dbReference type="NCBI Taxonomy" id="2951"/>
    <lineage>
        <taxon>Eukaryota</taxon>
        <taxon>Sar</taxon>
        <taxon>Alveolata</taxon>
        <taxon>Dinophyceae</taxon>
        <taxon>Suessiales</taxon>
        <taxon>Symbiodiniaceae</taxon>
        <taxon>Symbiodinium</taxon>
    </lineage>
</organism>
<dbReference type="InterPro" id="IPR018170">
    <property type="entry name" value="Aldo/ket_reductase_CS"/>
</dbReference>
<reference evidence="3 4" key="1">
    <citation type="submission" date="2016-02" db="EMBL/GenBank/DDBJ databases">
        <title>Genome analysis of coral dinoflagellate symbionts highlights evolutionary adaptations to a symbiotic lifestyle.</title>
        <authorList>
            <person name="Aranda M."/>
            <person name="Li Y."/>
            <person name="Liew Y.J."/>
            <person name="Baumgarten S."/>
            <person name="Simakov O."/>
            <person name="Wilson M."/>
            <person name="Piel J."/>
            <person name="Ashoor H."/>
            <person name="Bougouffa S."/>
            <person name="Bajic V.B."/>
            <person name="Ryu T."/>
            <person name="Ravasi T."/>
            <person name="Bayer T."/>
            <person name="Micklem G."/>
            <person name="Kim H."/>
            <person name="Bhak J."/>
            <person name="Lajeunesse T.C."/>
            <person name="Voolstra C.R."/>
        </authorList>
    </citation>
    <scope>NUCLEOTIDE SEQUENCE [LARGE SCALE GENOMIC DNA]</scope>
    <source>
        <strain evidence="3 4">CCMP2467</strain>
    </source>
</reference>
<feature type="compositionally biased region" description="Acidic residues" evidence="1">
    <location>
        <begin position="247"/>
        <end position="257"/>
    </location>
</feature>
<keyword evidence="4" id="KW-1185">Reference proteome</keyword>
<feature type="compositionally biased region" description="Polar residues" evidence="1">
    <location>
        <begin position="228"/>
        <end position="241"/>
    </location>
</feature>
<feature type="region of interest" description="Disordered" evidence="1">
    <location>
        <begin position="189"/>
        <end position="208"/>
    </location>
</feature>
<dbReference type="Pfam" id="PF00248">
    <property type="entry name" value="Aldo_ket_red"/>
    <property type="match status" value="1"/>
</dbReference>
<sequence length="421" mass="45931">MSVGNRTLAWRTGEAMVIDSTFIRQDSGSLAVPLAQAALWASLDFGLIRGGAMNTWNYALNNLRAALRYSQDCNLRHLSVQVDVDPAVHTAISQVLEGIHGFLAMPALEQYAPIVQLAAQIFDALRPWLQQQPPVSLRLPSKPSLPIPADGRAPGLLAFRLSNGVEMPAIGEISAGSKAEPPIFGIEPAQDHRRNPDQVHGNTHVGTAAKGAPYKIISGKGLLQNNERVSTLQRRSSQMQGKSEAAQEPDEDNDADDDTSRKLGHPAKQKRGRLGLRHIDTAEAYQNEAEIGKKSLCLRGQAIRDSGIPREQIFLATKATSVALGMAEPAYLEAIVAGQLQALQTDYLDVYMLHAAGIAGQKLQEVWSSMERLVELGRVRALGVSNFGVQELEALWSLARIKPVYMQNIFKVYKLLGAWKV</sequence>
<feature type="region of interest" description="Disordered" evidence="1">
    <location>
        <begin position="228"/>
        <end position="274"/>
    </location>
</feature>